<dbReference type="Pfam" id="PF19054">
    <property type="entry name" value="DUF5753"/>
    <property type="match status" value="1"/>
</dbReference>
<dbReference type="InterPro" id="IPR043917">
    <property type="entry name" value="DUF5753"/>
</dbReference>
<feature type="domain" description="DUF5753" evidence="1">
    <location>
        <begin position="97"/>
        <end position="278"/>
    </location>
</feature>
<evidence type="ECO:0000313" key="3">
    <source>
        <dbReference type="Proteomes" id="UP000192674"/>
    </source>
</evidence>
<accession>A0A1Y5XLY8</accession>
<dbReference type="OrthoDB" id="4285266at2"/>
<dbReference type="AlphaFoldDB" id="A0A1Y5XLY8"/>
<dbReference type="Proteomes" id="UP000192674">
    <property type="component" value="Unassembled WGS sequence"/>
</dbReference>
<evidence type="ECO:0000313" key="2">
    <source>
        <dbReference type="EMBL" id="SMD05493.1"/>
    </source>
</evidence>
<gene>
    <name evidence="2" type="ORF">SAMN05661093_03965</name>
</gene>
<proteinExistence type="predicted"/>
<protein>
    <submittedName>
        <fullName evidence="2">Helix-turn-helix domain-containing protein</fullName>
    </submittedName>
</protein>
<name>A0A1Y5XLY8_KIBAR</name>
<organism evidence="2 3">
    <name type="scientific">Kibdelosporangium aridum</name>
    <dbReference type="NCBI Taxonomy" id="2030"/>
    <lineage>
        <taxon>Bacteria</taxon>
        <taxon>Bacillati</taxon>
        <taxon>Actinomycetota</taxon>
        <taxon>Actinomycetes</taxon>
        <taxon>Pseudonocardiales</taxon>
        <taxon>Pseudonocardiaceae</taxon>
        <taxon>Kibdelosporangium</taxon>
    </lineage>
</organism>
<dbReference type="EMBL" id="FWXV01000003">
    <property type="protein sequence ID" value="SMD05493.1"/>
    <property type="molecule type" value="Genomic_DNA"/>
</dbReference>
<reference evidence="2 3" key="1">
    <citation type="submission" date="2017-04" db="EMBL/GenBank/DDBJ databases">
        <authorList>
            <person name="Afonso C.L."/>
            <person name="Miller P.J."/>
            <person name="Scott M.A."/>
            <person name="Spackman E."/>
            <person name="Goraichik I."/>
            <person name="Dimitrov K.M."/>
            <person name="Suarez D.L."/>
            <person name="Swayne D.E."/>
        </authorList>
    </citation>
    <scope>NUCLEOTIDE SEQUENCE [LARGE SCALE GENOMIC DNA]</scope>
    <source>
        <strain evidence="2 3">DSM 43828</strain>
    </source>
</reference>
<dbReference type="Pfam" id="PF13560">
    <property type="entry name" value="HTH_31"/>
    <property type="match status" value="1"/>
</dbReference>
<keyword evidence="3" id="KW-1185">Reference proteome</keyword>
<sequence>MPTKTVPLLMLNNELHRLKRKSGIKDEETARYLGCRGTKISRIMNMASRPSVADVKMMGELYGASPEQLAMLMDLARNLGRKGDWTGYKSVYRESARLLIDMEARCDQLRRAGVNMVPGLLQTEPYVRVLSRLMARFGFTFDEDDTVQARLARQAVLHGNVKASFILCESALRRVFGDRTVMYGQMKHLLTVASQPNVEIQILPFAGTGGQVMYSWLSFALIHVPSRGISTPLNFVHLEQFDDARFIDDPDLVNSYERLWSELVAASLCPMESVHFIGKMVKEYQ</sequence>
<dbReference type="InterPro" id="IPR001387">
    <property type="entry name" value="Cro/C1-type_HTH"/>
</dbReference>
<evidence type="ECO:0000259" key="1">
    <source>
        <dbReference type="Pfam" id="PF19054"/>
    </source>
</evidence>
<dbReference type="CDD" id="cd00093">
    <property type="entry name" value="HTH_XRE"/>
    <property type="match status" value="1"/>
</dbReference>